<feature type="transmembrane region" description="Helical" evidence="10">
    <location>
        <begin position="63"/>
        <end position="86"/>
    </location>
</feature>
<feature type="compositionally biased region" description="Basic and acidic residues" evidence="9">
    <location>
        <begin position="9"/>
        <end position="28"/>
    </location>
</feature>
<feature type="transmembrane region" description="Helical" evidence="10">
    <location>
        <begin position="272"/>
        <end position="289"/>
    </location>
</feature>
<reference evidence="11" key="1">
    <citation type="submission" date="2022-07" db="EMBL/GenBank/DDBJ databases">
        <title>Phylogenomic reconstructions and comparative analyses of Kickxellomycotina fungi.</title>
        <authorList>
            <person name="Reynolds N.K."/>
            <person name="Stajich J.E."/>
            <person name="Barry K."/>
            <person name="Grigoriev I.V."/>
            <person name="Crous P."/>
            <person name="Smith M.E."/>
        </authorList>
    </citation>
    <scope>NUCLEOTIDE SEQUENCE</scope>
    <source>
        <strain evidence="11">NRRL 1565</strain>
    </source>
</reference>
<keyword evidence="12" id="KW-1185">Reference proteome</keyword>
<keyword evidence="6 10" id="KW-0472">Membrane</keyword>
<dbReference type="OrthoDB" id="409792at2759"/>
<comment type="caution">
    <text evidence="11">The sequence shown here is derived from an EMBL/GenBank/DDBJ whole genome shotgun (WGS) entry which is preliminary data.</text>
</comment>
<dbReference type="GO" id="GO:0005886">
    <property type="term" value="C:plasma membrane"/>
    <property type="evidence" value="ECO:0007669"/>
    <property type="project" value="UniProtKB-SubCell"/>
</dbReference>
<evidence type="ECO:0000256" key="8">
    <source>
        <dbReference type="ARBA" id="ARBA00035585"/>
    </source>
</evidence>
<evidence type="ECO:0000256" key="3">
    <source>
        <dbReference type="ARBA" id="ARBA00022475"/>
    </source>
</evidence>
<comment type="function">
    <text evidence="1">Fluoride channel required for the rapid expulsion of cytoplasmic fluoride.</text>
</comment>
<dbReference type="EMBL" id="JANBUO010000455">
    <property type="protein sequence ID" value="KAJ2804002.1"/>
    <property type="molecule type" value="Genomic_DNA"/>
</dbReference>
<keyword evidence="3" id="KW-1003">Cell membrane</keyword>
<evidence type="ECO:0000256" key="10">
    <source>
        <dbReference type="SAM" id="Phobius"/>
    </source>
</evidence>
<dbReference type="PANTHER" id="PTHR28259:SF1">
    <property type="entry name" value="FLUORIDE EXPORT PROTEIN 1-RELATED"/>
    <property type="match status" value="1"/>
</dbReference>
<evidence type="ECO:0000256" key="6">
    <source>
        <dbReference type="ARBA" id="ARBA00023136"/>
    </source>
</evidence>
<accession>A0A9W8I221</accession>
<dbReference type="PANTHER" id="PTHR28259">
    <property type="entry name" value="FLUORIDE EXPORT PROTEIN 1-RELATED"/>
    <property type="match status" value="1"/>
</dbReference>
<evidence type="ECO:0000256" key="4">
    <source>
        <dbReference type="ARBA" id="ARBA00022692"/>
    </source>
</evidence>
<evidence type="ECO:0000256" key="2">
    <source>
        <dbReference type="ARBA" id="ARBA00004651"/>
    </source>
</evidence>
<feature type="transmembrane region" description="Helical" evidence="10">
    <location>
        <begin position="343"/>
        <end position="366"/>
    </location>
</feature>
<feature type="transmembrane region" description="Helical" evidence="10">
    <location>
        <begin position="310"/>
        <end position="331"/>
    </location>
</feature>
<evidence type="ECO:0000256" key="7">
    <source>
        <dbReference type="ARBA" id="ARBA00035120"/>
    </source>
</evidence>
<feature type="transmembrane region" description="Helical" evidence="10">
    <location>
        <begin position="98"/>
        <end position="117"/>
    </location>
</feature>
<name>A0A9W8I221_9FUNG</name>
<feature type="transmembrane region" description="Helical" evidence="10">
    <location>
        <begin position="246"/>
        <end position="266"/>
    </location>
</feature>
<comment type="subcellular location">
    <subcellularLocation>
        <location evidence="2">Cell membrane</location>
        <topology evidence="2">Multi-pass membrane protein</topology>
    </subcellularLocation>
</comment>
<protein>
    <recommendedName>
        <fullName evidence="13">Fluoride ion transporter CrcB</fullName>
    </recommendedName>
</protein>
<dbReference type="Pfam" id="PF02537">
    <property type="entry name" value="CRCB"/>
    <property type="match status" value="2"/>
</dbReference>
<evidence type="ECO:0000313" key="11">
    <source>
        <dbReference type="EMBL" id="KAJ2804002.1"/>
    </source>
</evidence>
<dbReference type="AlphaFoldDB" id="A0A9W8I221"/>
<feature type="compositionally biased region" description="Acidic residues" evidence="9">
    <location>
        <begin position="43"/>
        <end position="52"/>
    </location>
</feature>
<comment type="catalytic activity">
    <reaction evidence="8">
        <text>fluoride(in) = fluoride(out)</text>
        <dbReference type="Rhea" id="RHEA:76159"/>
        <dbReference type="ChEBI" id="CHEBI:17051"/>
    </reaction>
    <physiologicalReaction direction="left-to-right" evidence="8">
        <dbReference type="Rhea" id="RHEA:76160"/>
    </physiologicalReaction>
</comment>
<proteinExistence type="inferred from homology"/>
<keyword evidence="4 10" id="KW-0812">Transmembrane</keyword>
<sequence>MSIRSNTPRVREQEERLEQETRLERDINEPQVTTVPVEQTPETVEEEYEEESPSVPPLHPRPVLLYIGPACASLILFSMVGVLVRVHLTRLFTYDGEPIYGLLWAQMVGCFIMGIATRTKGVLMRYSPALNLGVTTGLCGSITTFSSWQLLVFTQFFNTDRHSHTRFKNFLGGMSVLASTLACSMGALCLGQMIGCEVRLLYGVHLRRTKPEPDPLFRIDTTLLGGRPSSTRRGWIGWDEWRKVDLALGIVCIVAIAASVIVIALARSTRGVSIALLFGCVGTLLRWRLASLNRTSKRVERMLPRFMADLPLGTFVANVIGSAVLAIIHVLQTGAVIRPSTASCYVLTAVADGFCGCLTTVSTFAAELSVLESRRSMVYAIVSIVATQSFFILIAGIYFKTATVDYPVC</sequence>
<gene>
    <name evidence="11" type="ORF">H4R20_002676</name>
</gene>
<evidence type="ECO:0000256" key="5">
    <source>
        <dbReference type="ARBA" id="ARBA00022989"/>
    </source>
</evidence>
<evidence type="ECO:0000313" key="12">
    <source>
        <dbReference type="Proteomes" id="UP001140094"/>
    </source>
</evidence>
<organism evidence="11 12">
    <name type="scientific">Coemansia guatemalensis</name>
    <dbReference type="NCBI Taxonomy" id="2761395"/>
    <lineage>
        <taxon>Eukaryota</taxon>
        <taxon>Fungi</taxon>
        <taxon>Fungi incertae sedis</taxon>
        <taxon>Zoopagomycota</taxon>
        <taxon>Kickxellomycotina</taxon>
        <taxon>Kickxellomycetes</taxon>
        <taxon>Kickxellales</taxon>
        <taxon>Kickxellaceae</taxon>
        <taxon>Coemansia</taxon>
    </lineage>
</organism>
<dbReference type="Proteomes" id="UP001140094">
    <property type="component" value="Unassembled WGS sequence"/>
</dbReference>
<feature type="region of interest" description="Disordered" evidence="9">
    <location>
        <begin position="1"/>
        <end position="55"/>
    </location>
</feature>
<feature type="transmembrane region" description="Helical" evidence="10">
    <location>
        <begin position="170"/>
        <end position="190"/>
    </location>
</feature>
<dbReference type="InterPro" id="IPR003691">
    <property type="entry name" value="FluC"/>
</dbReference>
<evidence type="ECO:0000256" key="1">
    <source>
        <dbReference type="ARBA" id="ARBA00002598"/>
    </source>
</evidence>
<comment type="similarity">
    <text evidence="7">Belongs to the fluoride channel Fluc/FEX (TC 1.A.43) family.</text>
</comment>
<dbReference type="GO" id="GO:1903425">
    <property type="term" value="F:fluoride transmembrane transporter activity"/>
    <property type="evidence" value="ECO:0007669"/>
    <property type="project" value="TreeGrafter"/>
</dbReference>
<feature type="transmembrane region" description="Helical" evidence="10">
    <location>
        <begin position="129"/>
        <end position="150"/>
    </location>
</feature>
<feature type="transmembrane region" description="Helical" evidence="10">
    <location>
        <begin position="378"/>
        <end position="399"/>
    </location>
</feature>
<evidence type="ECO:0008006" key="13">
    <source>
        <dbReference type="Google" id="ProtNLM"/>
    </source>
</evidence>
<keyword evidence="5 10" id="KW-1133">Transmembrane helix</keyword>
<feature type="compositionally biased region" description="Low complexity" evidence="9">
    <location>
        <begin position="29"/>
        <end position="42"/>
    </location>
</feature>
<evidence type="ECO:0000256" key="9">
    <source>
        <dbReference type="SAM" id="MobiDB-lite"/>
    </source>
</evidence>